<dbReference type="AlphaFoldDB" id="A0A3S1BJZ9"/>
<dbReference type="Proteomes" id="UP000279446">
    <property type="component" value="Unassembled WGS sequence"/>
</dbReference>
<dbReference type="Pfam" id="PF25583">
    <property type="entry name" value="WCX"/>
    <property type="match status" value="1"/>
</dbReference>
<name>A0A3S1BJZ9_9BACL</name>
<evidence type="ECO:0000313" key="5">
    <source>
        <dbReference type="Proteomes" id="UP000279446"/>
    </source>
</evidence>
<feature type="domain" description="WCX" evidence="3">
    <location>
        <begin position="261"/>
        <end position="308"/>
    </location>
</feature>
<dbReference type="Pfam" id="PF08279">
    <property type="entry name" value="HTH_11"/>
    <property type="match status" value="1"/>
</dbReference>
<dbReference type="EMBL" id="RZNY01000019">
    <property type="protein sequence ID" value="RUT43375.1"/>
    <property type="molecule type" value="Genomic_DNA"/>
</dbReference>
<dbReference type="InterPro" id="IPR028349">
    <property type="entry name" value="PafC-like"/>
</dbReference>
<gene>
    <name evidence="4" type="ORF">EJP82_19805</name>
</gene>
<dbReference type="OrthoDB" id="9815009at2"/>
<evidence type="ECO:0000259" key="3">
    <source>
        <dbReference type="Pfam" id="PF25583"/>
    </source>
</evidence>
<dbReference type="PIRSF" id="PIRSF016838">
    <property type="entry name" value="PafC"/>
    <property type="match status" value="1"/>
</dbReference>
<dbReference type="SUPFAM" id="SSF46785">
    <property type="entry name" value="Winged helix' DNA-binding domain"/>
    <property type="match status" value="1"/>
</dbReference>
<evidence type="ECO:0000313" key="4">
    <source>
        <dbReference type="EMBL" id="RUT43375.1"/>
    </source>
</evidence>
<dbReference type="Pfam" id="PF13280">
    <property type="entry name" value="WYL"/>
    <property type="match status" value="1"/>
</dbReference>
<sequence>MKRMDRMMAILMALQQRSETAQSLADKFEVSKRTVLRDMQALSEMGVPLYALAGPGGGYRLMEGFHLPPLHLDRDEVLTVLVALDGMAKYSDGPFHSARWTVIDKIRAVLPEQTLQLVSPLLQTVEMEVPKRHFKTPHLNALMTYTANSQWLKVMYRSQNYHRSLDILPRRVYAAHGFWYCEAYSQLHGEVRSLRIDRMETVEEIDYPIHELEKKILQDNSVQSHSDKEGSIYIFAKLTYRGALLAEQDTHMGHMVSQVGDEEWEVAFQCPMEEWNWAITFFFNMGLDAQIIEPPQLIEEIRERARCLMDRYSHVQM</sequence>
<organism evidence="4 5">
    <name type="scientific">Paenibacillus anaericanus</name>
    <dbReference type="NCBI Taxonomy" id="170367"/>
    <lineage>
        <taxon>Bacteria</taxon>
        <taxon>Bacillati</taxon>
        <taxon>Bacillota</taxon>
        <taxon>Bacilli</taxon>
        <taxon>Bacillales</taxon>
        <taxon>Paenibacillaceae</taxon>
        <taxon>Paenibacillus</taxon>
    </lineage>
</organism>
<dbReference type="InterPro" id="IPR051534">
    <property type="entry name" value="CBASS_pafABC_assoc_protein"/>
</dbReference>
<feature type="domain" description="Helix-turn-helix type 11" evidence="1">
    <location>
        <begin position="6"/>
        <end position="60"/>
    </location>
</feature>
<dbReference type="Gene3D" id="1.10.10.10">
    <property type="entry name" value="Winged helix-like DNA-binding domain superfamily/Winged helix DNA-binding domain"/>
    <property type="match status" value="1"/>
</dbReference>
<feature type="domain" description="WYL" evidence="2">
    <location>
        <begin position="138"/>
        <end position="203"/>
    </location>
</feature>
<evidence type="ECO:0000259" key="1">
    <source>
        <dbReference type="Pfam" id="PF08279"/>
    </source>
</evidence>
<comment type="caution">
    <text evidence="4">The sequence shown here is derived from an EMBL/GenBank/DDBJ whole genome shotgun (WGS) entry which is preliminary data.</text>
</comment>
<dbReference type="PANTHER" id="PTHR34580:SF1">
    <property type="entry name" value="PROTEIN PAFC"/>
    <property type="match status" value="1"/>
</dbReference>
<keyword evidence="5" id="KW-1185">Reference proteome</keyword>
<dbReference type="InterPro" id="IPR026881">
    <property type="entry name" value="WYL_dom"/>
</dbReference>
<dbReference type="PROSITE" id="PS52050">
    <property type="entry name" value="WYL"/>
    <property type="match status" value="1"/>
</dbReference>
<dbReference type="InterPro" id="IPR036390">
    <property type="entry name" value="WH_DNA-bd_sf"/>
</dbReference>
<protein>
    <submittedName>
        <fullName evidence="4">WYL domain-containing protein</fullName>
    </submittedName>
</protein>
<accession>A0A3S1BJZ9</accession>
<dbReference type="RefSeq" id="WP_127193802.1">
    <property type="nucleotide sequence ID" value="NZ_RZNY01000019.1"/>
</dbReference>
<reference evidence="4 5" key="1">
    <citation type="submission" date="2018-12" db="EMBL/GenBank/DDBJ databases">
        <authorList>
            <person name="Sun L."/>
            <person name="Chen Z."/>
        </authorList>
    </citation>
    <scope>NUCLEOTIDE SEQUENCE [LARGE SCALE GENOMIC DNA]</scope>
    <source>
        <strain evidence="4 5">DSM 15890</strain>
    </source>
</reference>
<evidence type="ECO:0000259" key="2">
    <source>
        <dbReference type="Pfam" id="PF13280"/>
    </source>
</evidence>
<dbReference type="PANTHER" id="PTHR34580">
    <property type="match status" value="1"/>
</dbReference>
<dbReference type="InterPro" id="IPR057727">
    <property type="entry name" value="WCX_dom"/>
</dbReference>
<dbReference type="InterPro" id="IPR036388">
    <property type="entry name" value="WH-like_DNA-bd_sf"/>
</dbReference>
<proteinExistence type="predicted"/>
<dbReference type="InterPro" id="IPR013196">
    <property type="entry name" value="HTH_11"/>
</dbReference>